<dbReference type="EMBL" id="OX465080">
    <property type="protein sequence ID" value="CAI9281863.1"/>
    <property type="molecule type" value="Genomic_DNA"/>
</dbReference>
<keyword evidence="1" id="KW-1133">Transmembrane helix</keyword>
<evidence type="ECO:0000256" key="1">
    <source>
        <dbReference type="SAM" id="Phobius"/>
    </source>
</evidence>
<name>A0AA36E4G2_LACSI</name>
<proteinExistence type="predicted"/>
<organism evidence="2 3">
    <name type="scientific">Lactuca saligna</name>
    <name type="common">Willowleaf lettuce</name>
    <dbReference type="NCBI Taxonomy" id="75948"/>
    <lineage>
        <taxon>Eukaryota</taxon>
        <taxon>Viridiplantae</taxon>
        <taxon>Streptophyta</taxon>
        <taxon>Embryophyta</taxon>
        <taxon>Tracheophyta</taxon>
        <taxon>Spermatophyta</taxon>
        <taxon>Magnoliopsida</taxon>
        <taxon>eudicotyledons</taxon>
        <taxon>Gunneridae</taxon>
        <taxon>Pentapetalae</taxon>
        <taxon>asterids</taxon>
        <taxon>campanulids</taxon>
        <taxon>Asterales</taxon>
        <taxon>Asteraceae</taxon>
        <taxon>Cichorioideae</taxon>
        <taxon>Cichorieae</taxon>
        <taxon>Lactucinae</taxon>
        <taxon>Lactuca</taxon>
    </lineage>
</organism>
<gene>
    <name evidence="2" type="ORF">LSALG_LOCUS21534</name>
</gene>
<keyword evidence="1" id="KW-0472">Membrane</keyword>
<reference evidence="2" key="1">
    <citation type="submission" date="2023-04" db="EMBL/GenBank/DDBJ databases">
        <authorList>
            <person name="Vijverberg K."/>
            <person name="Xiong W."/>
            <person name="Schranz E."/>
        </authorList>
    </citation>
    <scope>NUCLEOTIDE SEQUENCE</scope>
</reference>
<feature type="transmembrane region" description="Helical" evidence="1">
    <location>
        <begin position="75"/>
        <end position="95"/>
    </location>
</feature>
<evidence type="ECO:0000313" key="2">
    <source>
        <dbReference type="EMBL" id="CAI9281863.1"/>
    </source>
</evidence>
<accession>A0AA36E4G2</accession>
<evidence type="ECO:0000313" key="3">
    <source>
        <dbReference type="Proteomes" id="UP001177003"/>
    </source>
</evidence>
<keyword evidence="3" id="KW-1185">Reference proteome</keyword>
<dbReference type="Proteomes" id="UP001177003">
    <property type="component" value="Chromosome 4"/>
</dbReference>
<sequence>MWPEELSNSYSSLDSENIPNFTKGCFPSNEYLPLRFYFIRPKVFDSRDFMSKVSPSFSIFGNWLMMIIYRNHGYMRNLCIFFPLIFTINSFKINLEKLKSRHAARTTIAPVFCREISSAPHFLPEMQLTVRGQHFVSFEVAKS</sequence>
<keyword evidence="1" id="KW-0812">Transmembrane</keyword>
<dbReference type="AlphaFoldDB" id="A0AA36E4G2"/>
<protein>
    <submittedName>
        <fullName evidence="2">Uncharacterized protein</fullName>
    </submittedName>
</protein>